<dbReference type="STRING" id="369401.SAMN05428642_1011236"/>
<dbReference type="InterPro" id="IPR050845">
    <property type="entry name" value="Cu-binding_ET"/>
</dbReference>
<dbReference type="CDD" id="cd13922">
    <property type="entry name" value="Azurin"/>
    <property type="match status" value="1"/>
</dbReference>
<dbReference type="InterPro" id="IPR008972">
    <property type="entry name" value="Cupredoxin"/>
</dbReference>
<proteinExistence type="predicted"/>
<keyword evidence="2" id="KW-0479">Metal-binding</keyword>
<dbReference type="OrthoDB" id="9814063at2"/>
<gene>
    <name evidence="6" type="ORF">SAMN05428642_1011236</name>
</gene>
<dbReference type="GO" id="GO:0009055">
    <property type="term" value="F:electron transfer activity"/>
    <property type="evidence" value="ECO:0007669"/>
    <property type="project" value="InterPro"/>
</dbReference>
<keyword evidence="1" id="KW-0813">Transport</keyword>
<protein>
    <submittedName>
        <fullName evidence="6">Azurin</fullName>
    </submittedName>
</protein>
<evidence type="ECO:0000256" key="1">
    <source>
        <dbReference type="ARBA" id="ARBA00022448"/>
    </source>
</evidence>
<dbReference type="Gene3D" id="2.60.40.420">
    <property type="entry name" value="Cupredoxins - blue copper proteins"/>
    <property type="match status" value="1"/>
</dbReference>
<dbReference type="Proteomes" id="UP000182544">
    <property type="component" value="Unassembled WGS sequence"/>
</dbReference>
<keyword evidence="3" id="KW-0249">Electron transport</keyword>
<evidence type="ECO:0000256" key="4">
    <source>
        <dbReference type="ARBA" id="ARBA00023008"/>
    </source>
</evidence>
<dbReference type="PROSITE" id="PS00196">
    <property type="entry name" value="COPPER_BLUE"/>
    <property type="match status" value="1"/>
</dbReference>
<name>A0A1K2IEU4_9FLAO</name>
<dbReference type="AlphaFoldDB" id="A0A1K2IEU4"/>
<dbReference type="InterPro" id="IPR014068">
    <property type="entry name" value="Azurin"/>
</dbReference>
<feature type="domain" description="Blue (type 1) copper" evidence="5">
    <location>
        <begin position="54"/>
        <end position="174"/>
    </location>
</feature>
<keyword evidence="7" id="KW-1185">Reference proteome</keyword>
<sequence length="174" mass="19082">MKIIKIQLLSILLASLMFNCGGKEEKKKEGFTYEKTSTTEKTESNKADDNVANIVITSNDLMQYNIKEIKAKAGQKVKLTLRHIGKLDINVMGHNVVILKQGVDLSGFAAKAATERDNKYIPKDSQDDIIAHTDLIGGGQVSSIEFDAPEAGTYDFLCSFPGHSGLMKGKFIVE</sequence>
<dbReference type="GO" id="GO:0005507">
    <property type="term" value="F:copper ion binding"/>
    <property type="evidence" value="ECO:0007669"/>
    <property type="project" value="InterPro"/>
</dbReference>
<evidence type="ECO:0000313" key="7">
    <source>
        <dbReference type="Proteomes" id="UP000182544"/>
    </source>
</evidence>
<reference evidence="6 7" key="1">
    <citation type="submission" date="2016-10" db="EMBL/GenBank/DDBJ databases">
        <authorList>
            <person name="de Groot N.N."/>
        </authorList>
    </citation>
    <scope>NUCLEOTIDE SEQUENCE [LARGE SCALE GENOMIC DNA]</scope>
    <source>
        <strain evidence="6 7">DSM 18180</strain>
    </source>
</reference>
<evidence type="ECO:0000313" key="6">
    <source>
        <dbReference type="EMBL" id="SFZ90911.1"/>
    </source>
</evidence>
<dbReference type="PANTHER" id="PTHR38439:SF2">
    <property type="entry name" value="OUTER MEMBRANE PROTEIN H.8"/>
    <property type="match status" value="1"/>
</dbReference>
<dbReference type="EMBL" id="FPKV01000001">
    <property type="protein sequence ID" value="SFZ90911.1"/>
    <property type="molecule type" value="Genomic_DNA"/>
</dbReference>
<dbReference type="Pfam" id="PF00127">
    <property type="entry name" value="Copper-bind"/>
    <property type="match status" value="1"/>
</dbReference>
<dbReference type="RefSeq" id="WP_143144257.1">
    <property type="nucleotide sequence ID" value="NZ_FPKV01000001.1"/>
</dbReference>
<keyword evidence="4" id="KW-0186">Copper</keyword>
<dbReference type="PANTHER" id="PTHR38439">
    <property type="entry name" value="AURACYANIN-B"/>
    <property type="match status" value="1"/>
</dbReference>
<dbReference type="InterPro" id="IPR028871">
    <property type="entry name" value="BlueCu_1_BS"/>
</dbReference>
<evidence type="ECO:0000256" key="2">
    <source>
        <dbReference type="ARBA" id="ARBA00022723"/>
    </source>
</evidence>
<evidence type="ECO:0000256" key="3">
    <source>
        <dbReference type="ARBA" id="ARBA00022982"/>
    </source>
</evidence>
<organism evidence="6 7">
    <name type="scientific">Flaviramulus basaltis</name>
    <dbReference type="NCBI Taxonomy" id="369401"/>
    <lineage>
        <taxon>Bacteria</taxon>
        <taxon>Pseudomonadati</taxon>
        <taxon>Bacteroidota</taxon>
        <taxon>Flavobacteriia</taxon>
        <taxon>Flavobacteriales</taxon>
        <taxon>Flavobacteriaceae</taxon>
        <taxon>Flaviramulus</taxon>
    </lineage>
</organism>
<dbReference type="SUPFAM" id="SSF49503">
    <property type="entry name" value="Cupredoxins"/>
    <property type="match status" value="1"/>
</dbReference>
<accession>A0A1K2IEU4</accession>
<evidence type="ECO:0000259" key="5">
    <source>
        <dbReference type="Pfam" id="PF00127"/>
    </source>
</evidence>
<dbReference type="InterPro" id="IPR000923">
    <property type="entry name" value="BlueCu_1"/>
</dbReference>